<dbReference type="InterPro" id="IPR051410">
    <property type="entry name" value="Ferric/Cupric_Reductase"/>
</dbReference>
<keyword evidence="7 16" id="KW-0812">Transmembrane</keyword>
<comment type="similarity">
    <text evidence="2">Belongs to the ferric reductase (FRE) family.</text>
</comment>
<feature type="transmembrane region" description="Helical" evidence="16">
    <location>
        <begin position="373"/>
        <end position="391"/>
    </location>
</feature>
<evidence type="ECO:0000256" key="13">
    <source>
        <dbReference type="ARBA" id="ARBA00023136"/>
    </source>
</evidence>
<evidence type="ECO:0000256" key="9">
    <source>
        <dbReference type="ARBA" id="ARBA00022982"/>
    </source>
</evidence>
<keyword evidence="11" id="KW-0560">Oxidoreductase</keyword>
<feature type="transmembrane region" description="Helical" evidence="16">
    <location>
        <begin position="233"/>
        <end position="253"/>
    </location>
</feature>
<dbReference type="Pfam" id="PF08022">
    <property type="entry name" value="FAD_binding_8"/>
    <property type="match status" value="1"/>
</dbReference>
<feature type="transmembrane region" description="Helical" evidence="16">
    <location>
        <begin position="273"/>
        <end position="291"/>
    </location>
</feature>
<keyword evidence="9" id="KW-0249">Electron transport</keyword>
<accession>A0A367YBL9</accession>
<evidence type="ECO:0000256" key="11">
    <source>
        <dbReference type="ARBA" id="ARBA00023002"/>
    </source>
</evidence>
<dbReference type="OrthoDB" id="4494341at2759"/>
<dbReference type="GO" id="GO:0015677">
    <property type="term" value="P:copper ion import"/>
    <property type="evidence" value="ECO:0007669"/>
    <property type="project" value="TreeGrafter"/>
</dbReference>
<feature type="transmembrane region" description="Helical" evidence="16">
    <location>
        <begin position="156"/>
        <end position="179"/>
    </location>
</feature>
<feature type="transmembrane region" description="Helical" evidence="16">
    <location>
        <begin position="312"/>
        <end position="332"/>
    </location>
</feature>
<keyword evidence="14" id="KW-0325">Glycoprotein</keyword>
<dbReference type="CDD" id="cd06186">
    <property type="entry name" value="NOX_Duox_like_FAD_NADP"/>
    <property type="match status" value="1"/>
</dbReference>
<feature type="chain" id="PRO_5016662293" description="ferric-chelate reductase (NADPH)" evidence="17">
    <location>
        <begin position="20"/>
        <end position="694"/>
    </location>
</feature>
<dbReference type="SFLD" id="SFLDG01168">
    <property type="entry name" value="Ferric_reductase_subgroup_(FRE"/>
    <property type="match status" value="1"/>
</dbReference>
<sequence>MSLVFFYAIFFAIARFCNAHSAPFEITGEGVIYWACNYETFSTATFCDDLEIYPCICSHMAGLATVAGCMAFQNGNTSKALKTAENSCREYGNITLQEGWFDEAYQYYLEHAVEVSDIPNFNKSVAIDVPLKFNASDILVGREAYEQFLGNYDNSFYYGAGALGYWLLVMVLEGVVNWSKVLFPGLIKKLTFAPITWWREYVSMPATFRKRKAQEVPFLKVFDSLIPSRYETLVILGFYAYIIAIHCIKMHYVEGQTLFESKYDFQIRNVADRTGIVATVMLPLIFLFGGRNNFMQWLTGMSYNQFMTYHRHIARVMFALVVIHSVNFTVVEGKYYSSAASYPYFYWGIIATIASGLIMLQAMLFFRRNWYEMFLFTHIVMAAIFICGTWIHVDELGYVWFCYASIAPWCFDRAVRIGRLIVFGFPKAQVTLVANETLKVVIPKPSYWKSIPGGHAFISFFRPSCFWQSHPFTFVDTPDDKNIVLYCKVKGGMTHGLYQYLAKQPDQIAYITVGVEGPYGEPTAARYAISAVFIAGGNGIPGLYSEIMDMARRVLADSKKAMKLIWVIKEYSSLAWFEEELEHLKHTSIQTTIYVTRPEITLIHDSDKKLEGKDSTGDDKESIKSKLSHIEFKEGRPSIEEIVVDEIQESSGSVAFVACGHPAMVDEVRYFAAHNLRNPDHKRVDIYEQLQVWA</sequence>
<dbReference type="Proteomes" id="UP000253472">
    <property type="component" value="Unassembled WGS sequence"/>
</dbReference>
<evidence type="ECO:0000259" key="18">
    <source>
        <dbReference type="PROSITE" id="PS51384"/>
    </source>
</evidence>
<gene>
    <name evidence="19" type="primary">CFL1_32</name>
    <name evidence="19" type="ORF">Cantr_10118</name>
</gene>
<dbReference type="InterPro" id="IPR013130">
    <property type="entry name" value="Fe3_Rdtase_TM_dom"/>
</dbReference>
<evidence type="ECO:0000256" key="10">
    <source>
        <dbReference type="ARBA" id="ARBA00022989"/>
    </source>
</evidence>
<feature type="signal peptide" evidence="17">
    <location>
        <begin position="1"/>
        <end position="19"/>
    </location>
</feature>
<evidence type="ECO:0000256" key="16">
    <source>
        <dbReference type="SAM" id="Phobius"/>
    </source>
</evidence>
<dbReference type="GO" id="GO:0006826">
    <property type="term" value="P:iron ion transport"/>
    <property type="evidence" value="ECO:0007669"/>
    <property type="project" value="TreeGrafter"/>
</dbReference>
<keyword evidence="4" id="KW-0813">Transport</keyword>
<keyword evidence="6" id="KW-0285">Flavoprotein</keyword>
<dbReference type="AlphaFoldDB" id="A0A367YBL9"/>
<dbReference type="Pfam" id="PF08030">
    <property type="entry name" value="NAD_binding_6"/>
    <property type="match status" value="1"/>
</dbReference>
<evidence type="ECO:0000256" key="1">
    <source>
        <dbReference type="ARBA" id="ARBA00004651"/>
    </source>
</evidence>
<dbReference type="InterPro" id="IPR013121">
    <property type="entry name" value="Fe_red_NAD-bd_6"/>
</dbReference>
<dbReference type="EC" id="1.16.1.9" evidence="3"/>
<keyword evidence="10 16" id="KW-1133">Transmembrane helix</keyword>
<reference evidence="19 20" key="1">
    <citation type="submission" date="2018-06" db="EMBL/GenBank/DDBJ databases">
        <title>Whole genome sequencing of Candida tropicalis (genome annotated by CSBL at Korea University).</title>
        <authorList>
            <person name="Ahn J."/>
        </authorList>
    </citation>
    <scope>NUCLEOTIDE SEQUENCE [LARGE SCALE GENOMIC DNA]</scope>
    <source>
        <strain evidence="19 20">ATCC 20962</strain>
    </source>
</reference>
<dbReference type="PANTHER" id="PTHR32361">
    <property type="entry name" value="FERRIC/CUPRIC REDUCTASE TRANSMEMBRANE COMPONENT"/>
    <property type="match status" value="1"/>
</dbReference>
<evidence type="ECO:0000256" key="3">
    <source>
        <dbReference type="ARBA" id="ARBA00012668"/>
    </source>
</evidence>
<evidence type="ECO:0000313" key="20">
    <source>
        <dbReference type="Proteomes" id="UP000253472"/>
    </source>
</evidence>
<evidence type="ECO:0000256" key="8">
    <source>
        <dbReference type="ARBA" id="ARBA00022827"/>
    </source>
</evidence>
<evidence type="ECO:0000256" key="12">
    <source>
        <dbReference type="ARBA" id="ARBA00023065"/>
    </source>
</evidence>
<keyword evidence="12" id="KW-0406">Ion transport</keyword>
<organism evidence="19 20">
    <name type="scientific">Candida viswanathii</name>
    <dbReference type="NCBI Taxonomy" id="5486"/>
    <lineage>
        <taxon>Eukaryota</taxon>
        <taxon>Fungi</taxon>
        <taxon>Dikarya</taxon>
        <taxon>Ascomycota</taxon>
        <taxon>Saccharomycotina</taxon>
        <taxon>Pichiomycetes</taxon>
        <taxon>Debaryomycetaceae</taxon>
        <taxon>Candida/Lodderomyces clade</taxon>
        <taxon>Candida</taxon>
    </lineage>
</organism>
<dbReference type="SUPFAM" id="SSF63380">
    <property type="entry name" value="Riboflavin synthase domain-like"/>
    <property type="match status" value="1"/>
</dbReference>
<evidence type="ECO:0000256" key="7">
    <source>
        <dbReference type="ARBA" id="ARBA00022692"/>
    </source>
</evidence>
<keyword evidence="17" id="KW-0732">Signal</keyword>
<comment type="subcellular location">
    <subcellularLocation>
        <location evidence="1">Cell membrane</location>
        <topology evidence="1">Multi-pass membrane protein</topology>
    </subcellularLocation>
</comment>
<dbReference type="STRING" id="5486.A0A367YBL9"/>
<dbReference type="PANTHER" id="PTHR32361:SF9">
    <property type="entry name" value="FERRIC REDUCTASE TRANSMEMBRANE COMPONENT 3-RELATED"/>
    <property type="match status" value="1"/>
</dbReference>
<evidence type="ECO:0000256" key="2">
    <source>
        <dbReference type="ARBA" id="ARBA00006278"/>
    </source>
</evidence>
<evidence type="ECO:0000256" key="5">
    <source>
        <dbReference type="ARBA" id="ARBA00022475"/>
    </source>
</evidence>
<comment type="catalytic activity">
    <reaction evidence="15">
        <text>2 a Fe(II)-siderophore + NADP(+) + H(+) = 2 a Fe(III)-siderophore + NADPH</text>
        <dbReference type="Rhea" id="RHEA:28795"/>
        <dbReference type="Rhea" id="RHEA-COMP:11342"/>
        <dbReference type="Rhea" id="RHEA-COMP:11344"/>
        <dbReference type="ChEBI" id="CHEBI:15378"/>
        <dbReference type="ChEBI" id="CHEBI:29033"/>
        <dbReference type="ChEBI" id="CHEBI:29034"/>
        <dbReference type="ChEBI" id="CHEBI:57783"/>
        <dbReference type="ChEBI" id="CHEBI:58349"/>
        <dbReference type="EC" id="1.16.1.9"/>
    </reaction>
</comment>
<dbReference type="InterPro" id="IPR017927">
    <property type="entry name" value="FAD-bd_FR_type"/>
</dbReference>
<dbReference type="InterPro" id="IPR013112">
    <property type="entry name" value="FAD-bd_8"/>
</dbReference>
<keyword evidence="13 16" id="KW-0472">Membrane</keyword>
<dbReference type="GO" id="GO:0052851">
    <property type="term" value="F:ferric-chelate reductase (NADPH) activity"/>
    <property type="evidence" value="ECO:0007669"/>
    <property type="project" value="UniProtKB-EC"/>
</dbReference>
<feature type="transmembrane region" description="Helical" evidence="16">
    <location>
        <begin position="344"/>
        <end position="366"/>
    </location>
</feature>
<keyword evidence="8" id="KW-0274">FAD</keyword>
<dbReference type="InterPro" id="IPR017938">
    <property type="entry name" value="Riboflavin_synthase-like_b-brl"/>
</dbReference>
<evidence type="ECO:0000256" key="6">
    <source>
        <dbReference type="ARBA" id="ARBA00022630"/>
    </source>
</evidence>
<feature type="domain" description="FAD-binding FR-type" evidence="18">
    <location>
        <begin position="407"/>
        <end position="525"/>
    </location>
</feature>
<name>A0A367YBL9_9ASCO</name>
<evidence type="ECO:0000256" key="15">
    <source>
        <dbReference type="ARBA" id="ARBA00048483"/>
    </source>
</evidence>
<keyword evidence="5" id="KW-1003">Cell membrane</keyword>
<protein>
    <recommendedName>
        <fullName evidence="3">ferric-chelate reductase (NADPH)</fullName>
        <ecNumber evidence="3">1.16.1.9</ecNumber>
    </recommendedName>
</protein>
<dbReference type="GO" id="GO:0006879">
    <property type="term" value="P:intracellular iron ion homeostasis"/>
    <property type="evidence" value="ECO:0007669"/>
    <property type="project" value="TreeGrafter"/>
</dbReference>
<dbReference type="GO" id="GO:0005886">
    <property type="term" value="C:plasma membrane"/>
    <property type="evidence" value="ECO:0007669"/>
    <property type="project" value="UniProtKB-SubCell"/>
</dbReference>
<evidence type="ECO:0000256" key="4">
    <source>
        <dbReference type="ARBA" id="ARBA00022448"/>
    </source>
</evidence>
<comment type="caution">
    <text evidence="19">The sequence shown here is derived from an EMBL/GenBank/DDBJ whole genome shotgun (WGS) entry which is preliminary data.</text>
</comment>
<dbReference type="Gene3D" id="3.40.50.80">
    <property type="entry name" value="Nucleotide-binding domain of ferredoxin-NADP reductase (FNR) module"/>
    <property type="match status" value="1"/>
</dbReference>
<dbReference type="SFLD" id="SFLDS00052">
    <property type="entry name" value="Ferric_Reductase_Domain"/>
    <property type="match status" value="1"/>
</dbReference>
<keyword evidence="20" id="KW-1185">Reference proteome</keyword>
<dbReference type="EMBL" id="QLNQ01000024">
    <property type="protein sequence ID" value="RCK63050.1"/>
    <property type="molecule type" value="Genomic_DNA"/>
</dbReference>
<dbReference type="InterPro" id="IPR039261">
    <property type="entry name" value="FNR_nucleotide-bd"/>
</dbReference>
<proteinExistence type="inferred from homology"/>
<dbReference type="PROSITE" id="PS51384">
    <property type="entry name" value="FAD_FR"/>
    <property type="match status" value="1"/>
</dbReference>
<evidence type="ECO:0000256" key="17">
    <source>
        <dbReference type="SAM" id="SignalP"/>
    </source>
</evidence>
<dbReference type="SUPFAM" id="SSF52343">
    <property type="entry name" value="Ferredoxin reductase-like, C-terminal NADP-linked domain"/>
    <property type="match status" value="1"/>
</dbReference>
<evidence type="ECO:0000313" key="19">
    <source>
        <dbReference type="EMBL" id="RCK63050.1"/>
    </source>
</evidence>
<evidence type="ECO:0000256" key="14">
    <source>
        <dbReference type="ARBA" id="ARBA00023180"/>
    </source>
</evidence>
<dbReference type="Pfam" id="PF01794">
    <property type="entry name" value="Ferric_reduct"/>
    <property type="match status" value="1"/>
</dbReference>